<protein>
    <submittedName>
        <fullName evidence="4">SPOR domain-containing protein</fullName>
    </submittedName>
</protein>
<feature type="region of interest" description="Disordered" evidence="1">
    <location>
        <begin position="1"/>
        <end position="24"/>
    </location>
</feature>
<evidence type="ECO:0000256" key="1">
    <source>
        <dbReference type="SAM" id="MobiDB-lite"/>
    </source>
</evidence>
<keyword evidence="2" id="KW-0812">Transmembrane</keyword>
<feature type="domain" description="SPOR" evidence="3">
    <location>
        <begin position="102"/>
        <end position="181"/>
    </location>
</feature>
<dbReference type="InterPro" id="IPR007730">
    <property type="entry name" value="SPOR-like_dom"/>
</dbReference>
<evidence type="ECO:0000313" key="4">
    <source>
        <dbReference type="EMBL" id="MFM2486121.1"/>
    </source>
</evidence>
<dbReference type="Proteomes" id="UP001629953">
    <property type="component" value="Unassembled WGS sequence"/>
</dbReference>
<dbReference type="InterPro" id="IPR052521">
    <property type="entry name" value="Cell_div_SPOR-domain"/>
</dbReference>
<sequence length="184" mass="20722">MARDYVGRKPAGNKRHSKKPTPPKRGFPVAAIVVLVVAIAAFVTVLWKINHSAKQPAPLPKAVVPKTAKPVTLKPLPKQPKAPDYITELENKQVTVKVPEQKKSTHQYQLQCASFRNREDAERFKAKVAFTGLSSQVKRSEGKSGVWFRVMLGPYPNRRAGDSDRHLLQRNGINGCQMWYWNNN</sequence>
<gene>
    <name evidence="4" type="ORF">ABUE30_13800</name>
</gene>
<dbReference type="InterPro" id="IPR036680">
    <property type="entry name" value="SPOR-like_sf"/>
</dbReference>
<dbReference type="Pfam" id="PF05036">
    <property type="entry name" value="SPOR"/>
    <property type="match status" value="1"/>
</dbReference>
<dbReference type="EMBL" id="JBEQCT010000007">
    <property type="protein sequence ID" value="MFM2486121.1"/>
    <property type="molecule type" value="Genomic_DNA"/>
</dbReference>
<evidence type="ECO:0000313" key="5">
    <source>
        <dbReference type="Proteomes" id="UP001629953"/>
    </source>
</evidence>
<dbReference type="PANTHER" id="PTHR38687">
    <property type="entry name" value="CELL DIVISION PROTEIN DEDD-RELATED"/>
    <property type="match status" value="1"/>
</dbReference>
<keyword evidence="5" id="KW-1185">Reference proteome</keyword>
<name>A0ABW9G8Y1_9GAMM</name>
<keyword evidence="2" id="KW-0472">Membrane</keyword>
<accession>A0ABW9G8Y1</accession>
<dbReference type="SUPFAM" id="SSF110997">
    <property type="entry name" value="Sporulation related repeat"/>
    <property type="match status" value="1"/>
</dbReference>
<dbReference type="PROSITE" id="PS51724">
    <property type="entry name" value="SPOR"/>
    <property type="match status" value="1"/>
</dbReference>
<dbReference type="RefSeq" id="WP_408624404.1">
    <property type="nucleotide sequence ID" value="NZ_JBEQCT010000007.1"/>
</dbReference>
<dbReference type="PANTHER" id="PTHR38687:SF2">
    <property type="entry name" value="CELL DIVISION PROTEIN FTSN"/>
    <property type="match status" value="1"/>
</dbReference>
<feature type="compositionally biased region" description="Basic residues" evidence="1">
    <location>
        <begin position="11"/>
        <end position="22"/>
    </location>
</feature>
<proteinExistence type="predicted"/>
<dbReference type="Gene3D" id="3.30.70.1070">
    <property type="entry name" value="Sporulation related repeat"/>
    <property type="match status" value="1"/>
</dbReference>
<keyword evidence="2" id="KW-1133">Transmembrane helix</keyword>
<feature type="transmembrane region" description="Helical" evidence="2">
    <location>
        <begin position="27"/>
        <end position="47"/>
    </location>
</feature>
<comment type="caution">
    <text evidence="4">The sequence shown here is derived from an EMBL/GenBank/DDBJ whole genome shotgun (WGS) entry which is preliminary data.</text>
</comment>
<reference evidence="4 5" key="1">
    <citation type="journal article" date="2013" name="Int. J. Syst. Evol. Microbiol.">
        <title>Celerinatantimonas yamalensis sp. nov., a cold-adapted diazotrophic bacterium from a cold permafrost brine.</title>
        <authorList>
            <person name="Shcherbakova V."/>
            <person name="Chuvilskaya N."/>
            <person name="Rivkina E."/>
            <person name="Demidov N."/>
            <person name="Uchaeva V."/>
            <person name="Suetin S."/>
            <person name="Suzina N."/>
            <person name="Gilichinsky D."/>
        </authorList>
    </citation>
    <scope>NUCLEOTIDE SEQUENCE [LARGE SCALE GENOMIC DNA]</scope>
    <source>
        <strain evidence="4 5">C7</strain>
    </source>
</reference>
<evidence type="ECO:0000259" key="3">
    <source>
        <dbReference type="PROSITE" id="PS51724"/>
    </source>
</evidence>
<organism evidence="4 5">
    <name type="scientific">Celerinatantimonas yamalensis</name>
    <dbReference type="NCBI Taxonomy" id="559956"/>
    <lineage>
        <taxon>Bacteria</taxon>
        <taxon>Pseudomonadati</taxon>
        <taxon>Pseudomonadota</taxon>
        <taxon>Gammaproteobacteria</taxon>
        <taxon>Celerinatantimonadaceae</taxon>
        <taxon>Celerinatantimonas</taxon>
    </lineage>
</organism>
<evidence type="ECO:0000256" key="2">
    <source>
        <dbReference type="SAM" id="Phobius"/>
    </source>
</evidence>